<comment type="subcellular location">
    <subcellularLocation>
        <location evidence="1">Nucleus</location>
        <location evidence="1">Nucleolus</location>
    </subcellularLocation>
</comment>
<reference evidence="7" key="1">
    <citation type="submission" date="2022-07" db="EMBL/GenBank/DDBJ databases">
        <title>Phylogenomic reconstructions and comparative analyses of Kickxellomycotina fungi.</title>
        <authorList>
            <person name="Reynolds N.K."/>
            <person name="Stajich J.E."/>
            <person name="Barry K."/>
            <person name="Grigoriev I.V."/>
            <person name="Crous P."/>
            <person name="Smith M.E."/>
        </authorList>
    </citation>
    <scope>NUCLEOTIDE SEQUENCE</scope>
    <source>
        <strain evidence="7">NBRC 105413</strain>
    </source>
</reference>
<dbReference type="EMBL" id="JANBOH010000342">
    <property type="protein sequence ID" value="KAJ1642763.1"/>
    <property type="molecule type" value="Genomic_DNA"/>
</dbReference>
<evidence type="ECO:0000259" key="6">
    <source>
        <dbReference type="Pfam" id="PF04003"/>
    </source>
</evidence>
<sequence>MARKTTQRKRSSLPGQQSNEHSKQQKASQSQHQSSEKRWISAFDSNDHSLALVRSGVHGNMVRIVDVQTGAVRSEYTVAQGTKIGSISWGPAQGAQATVVLGLQDGSVHLYSPARGCVIKTFDGAHQGTAVVDVSYTNNQVFSLDGTGRVVQWDVAAGAATQTLRTGISGASRLLVSGDAKRVVVASHKLELWDLGSQRCVQTWPGHISAVHSLLWAADETMLVSAAQGDRNVHVWDASPQATNVAYAVLSLDCDAQYIDVSANGSILAIGADGALYAWHQVAVARRGKPTQAAVKDAFGYAPDGCLRMVSSNDADSTIHLQLARFSRVSGDEGKVLVVRGTTQRLLFENLALTDENGHFVGSLVVERMPVEHLVSGKPSAKDVAAYAKYSEVDAHITTPAAEAIRASQRVTDDAPLSPTLADRVRQLSVDPSSQAAPTAPAAAPTSAVSALVQVNSGKMNAGSLVRVLVQALHTADDKLLDQVLSNSSRTKIVRATVLGLPVVYVLPLIQQLFLRFHSTPSRASELLPWIQATLFMHSAYLTSLPNLVPQLSGFYQGIEARLESHQELLKLSGRLELAYSQIRAKSHFEKERNRQEKDAQRQNTMRPINVYKEEEDDLDDLGRETEPPTPVWQAEESTDDEGINADEADEKEDEEDQWSDESEDKSDEEASPDKQVGDDEASSSEDDEEGDEDEDEDGDVDLEQYD</sequence>
<evidence type="ECO:0000256" key="1">
    <source>
        <dbReference type="ARBA" id="ARBA00004604"/>
    </source>
</evidence>
<dbReference type="InterPro" id="IPR015943">
    <property type="entry name" value="WD40/YVTN_repeat-like_dom_sf"/>
</dbReference>
<protein>
    <submittedName>
        <fullName evidence="7">Small subunit (SSU) processome component</fullName>
    </submittedName>
</protein>
<feature type="region of interest" description="Disordered" evidence="5">
    <location>
        <begin position="588"/>
        <end position="707"/>
    </location>
</feature>
<dbReference type="Gene3D" id="2.130.10.10">
    <property type="entry name" value="YVTN repeat-like/Quinoprotein amine dehydrogenase"/>
    <property type="match status" value="1"/>
</dbReference>
<gene>
    <name evidence="7" type="primary">UTP5</name>
    <name evidence="7" type="ORF">LPJ64_005416</name>
</gene>
<feature type="compositionally biased region" description="Acidic residues" evidence="5">
    <location>
        <begin position="637"/>
        <end position="671"/>
    </location>
</feature>
<dbReference type="Pfam" id="PF04003">
    <property type="entry name" value="Utp12"/>
    <property type="match status" value="1"/>
</dbReference>
<organism evidence="7 8">
    <name type="scientific">Coemansia asiatica</name>
    <dbReference type="NCBI Taxonomy" id="1052880"/>
    <lineage>
        <taxon>Eukaryota</taxon>
        <taxon>Fungi</taxon>
        <taxon>Fungi incertae sedis</taxon>
        <taxon>Zoopagomycota</taxon>
        <taxon>Kickxellomycotina</taxon>
        <taxon>Kickxellomycetes</taxon>
        <taxon>Kickxellales</taxon>
        <taxon>Kickxellaceae</taxon>
        <taxon>Coemansia</taxon>
    </lineage>
</organism>
<dbReference type="InterPro" id="IPR011047">
    <property type="entry name" value="Quinoprotein_ADH-like_sf"/>
</dbReference>
<feature type="compositionally biased region" description="Acidic residues" evidence="5">
    <location>
        <begin position="679"/>
        <end position="707"/>
    </location>
</feature>
<feature type="repeat" description="WD" evidence="4">
    <location>
        <begin position="204"/>
        <end position="237"/>
    </location>
</feature>
<dbReference type="InterPro" id="IPR001680">
    <property type="entry name" value="WD40_rpt"/>
</dbReference>
<dbReference type="SUPFAM" id="SSF50998">
    <property type="entry name" value="Quinoprotein alcohol dehydrogenase-like"/>
    <property type="match status" value="1"/>
</dbReference>
<dbReference type="PANTHER" id="PTHR44267:SF1">
    <property type="entry name" value="WD REPEAT-CONTAINING PROTEIN 43"/>
    <property type="match status" value="1"/>
</dbReference>
<feature type="region of interest" description="Disordered" evidence="5">
    <location>
        <begin position="1"/>
        <end position="38"/>
    </location>
</feature>
<evidence type="ECO:0000256" key="3">
    <source>
        <dbReference type="ARBA" id="ARBA00038335"/>
    </source>
</evidence>
<evidence type="ECO:0000313" key="7">
    <source>
        <dbReference type="EMBL" id="KAJ1642763.1"/>
    </source>
</evidence>
<evidence type="ECO:0000256" key="5">
    <source>
        <dbReference type="SAM" id="MobiDB-lite"/>
    </source>
</evidence>
<dbReference type="PANTHER" id="PTHR44267">
    <property type="entry name" value="WD REPEAT-CONTAINING PROTEIN 43"/>
    <property type="match status" value="1"/>
</dbReference>
<accession>A0A9W7XG49</accession>
<dbReference type="SMART" id="SM00320">
    <property type="entry name" value="WD40"/>
    <property type="match status" value="5"/>
</dbReference>
<evidence type="ECO:0000313" key="8">
    <source>
        <dbReference type="Proteomes" id="UP001145021"/>
    </source>
</evidence>
<dbReference type="Proteomes" id="UP001145021">
    <property type="component" value="Unassembled WGS sequence"/>
</dbReference>
<feature type="compositionally biased region" description="Basic residues" evidence="5">
    <location>
        <begin position="1"/>
        <end position="11"/>
    </location>
</feature>
<proteinExistence type="inferred from homology"/>
<keyword evidence="8" id="KW-1185">Reference proteome</keyword>
<dbReference type="GO" id="GO:0005730">
    <property type="term" value="C:nucleolus"/>
    <property type="evidence" value="ECO:0007669"/>
    <property type="project" value="UniProtKB-SubCell"/>
</dbReference>
<evidence type="ECO:0000256" key="2">
    <source>
        <dbReference type="ARBA" id="ARBA00023242"/>
    </source>
</evidence>
<name>A0A9W7XG49_9FUNG</name>
<comment type="similarity">
    <text evidence="3">Belongs to the UTP5 family.</text>
</comment>
<evidence type="ECO:0000256" key="4">
    <source>
        <dbReference type="PROSITE-ProRule" id="PRU00221"/>
    </source>
</evidence>
<feature type="compositionally biased region" description="Basic and acidic residues" evidence="5">
    <location>
        <begin position="588"/>
        <end position="601"/>
    </location>
</feature>
<keyword evidence="2" id="KW-0539">Nucleus</keyword>
<keyword evidence="4" id="KW-0853">WD repeat</keyword>
<dbReference type="AlphaFoldDB" id="A0A9W7XG49"/>
<dbReference type="GO" id="GO:0000462">
    <property type="term" value="P:maturation of SSU-rRNA from tricistronic rRNA transcript (SSU-rRNA, 5.8S rRNA, LSU-rRNA)"/>
    <property type="evidence" value="ECO:0007669"/>
    <property type="project" value="TreeGrafter"/>
</dbReference>
<dbReference type="InterPro" id="IPR052414">
    <property type="entry name" value="U3_snoRNA-assoc_WDR"/>
</dbReference>
<comment type="caution">
    <text evidence="7">The sequence shown here is derived from an EMBL/GenBank/DDBJ whole genome shotgun (WGS) entry which is preliminary data.</text>
</comment>
<feature type="domain" description="Small-subunit processome Utp12" evidence="6">
    <location>
        <begin position="477"/>
        <end position="578"/>
    </location>
</feature>
<dbReference type="InterPro" id="IPR007148">
    <property type="entry name" value="SSU_processome_Utp12"/>
</dbReference>
<dbReference type="PROSITE" id="PS50082">
    <property type="entry name" value="WD_REPEATS_2"/>
    <property type="match status" value="1"/>
</dbReference>